<dbReference type="InterPro" id="IPR017461">
    <property type="entry name" value="CHP03009_planctomycetes"/>
</dbReference>
<organism evidence="2 3">
    <name type="scientific">Roseiconus nitratireducens</name>
    <dbReference type="NCBI Taxonomy" id="2605748"/>
    <lineage>
        <taxon>Bacteria</taxon>
        <taxon>Pseudomonadati</taxon>
        <taxon>Planctomycetota</taxon>
        <taxon>Planctomycetia</taxon>
        <taxon>Pirellulales</taxon>
        <taxon>Pirellulaceae</taxon>
        <taxon>Roseiconus</taxon>
    </lineage>
</organism>
<gene>
    <name evidence="2" type="ORF">FYK55_10340</name>
</gene>
<dbReference type="EMBL" id="VWOX01000005">
    <property type="protein sequence ID" value="KAA5543603.1"/>
    <property type="molecule type" value="Genomic_DNA"/>
</dbReference>
<evidence type="ECO:0000313" key="2">
    <source>
        <dbReference type="EMBL" id="KAA5543603.1"/>
    </source>
</evidence>
<dbReference type="Proteomes" id="UP000324479">
    <property type="component" value="Unassembled WGS sequence"/>
</dbReference>
<protein>
    <submittedName>
        <fullName evidence="2">TIGR03009 domain-containing protein</fullName>
    </submittedName>
</protein>
<sequence length="319" mass="36535">MVMLVMGKRRLKNQRLLAAGCLIAFGVGFPIHSAELSAQQPQTAAPAAVKQPFDPLPAEKQAELDQILLKWQEQSQGTRTLECKFERWHYDLLAAPAGVHAHKAEGFVAYAKPDKGVFRVDNILFYNGMKDQKPQYGADPTKQGEYWVCNGTELIEYDRGEKKCTVQTLPENMRGQQIFNSPLPFVFNLDAAEIKQRYWIRTLKSPKPNTFLIEAWPKRQEDRAQYKTVQVVLNQQFEPEVLIMYAPNFHAKLAPQWDHYQFSNVKRNALTATLRQFMGNFIPKKPPSDWEVVRENFVPPQIANQPNGGEQQPAAPRRE</sequence>
<keyword evidence="3" id="KW-1185">Reference proteome</keyword>
<dbReference type="AlphaFoldDB" id="A0A5M6D8D1"/>
<reference evidence="2 3" key="1">
    <citation type="submission" date="2019-08" db="EMBL/GenBank/DDBJ databases">
        <authorList>
            <person name="Dhanesh K."/>
            <person name="Kumar G."/>
            <person name="Sasikala C."/>
            <person name="Venkata Ramana C."/>
        </authorList>
    </citation>
    <scope>NUCLEOTIDE SEQUENCE [LARGE SCALE GENOMIC DNA]</scope>
    <source>
        <strain evidence="2 3">JC645</strain>
    </source>
</reference>
<comment type="caution">
    <text evidence="2">The sequence shown here is derived from an EMBL/GenBank/DDBJ whole genome shotgun (WGS) entry which is preliminary data.</text>
</comment>
<accession>A0A5M6D8D1</accession>
<evidence type="ECO:0000313" key="3">
    <source>
        <dbReference type="Proteomes" id="UP000324479"/>
    </source>
</evidence>
<dbReference type="NCBIfam" id="TIGR03009">
    <property type="entry name" value="plancto_dom_2"/>
    <property type="match status" value="1"/>
</dbReference>
<name>A0A5M6D8D1_9BACT</name>
<evidence type="ECO:0000256" key="1">
    <source>
        <dbReference type="SAM" id="MobiDB-lite"/>
    </source>
</evidence>
<feature type="region of interest" description="Disordered" evidence="1">
    <location>
        <begin position="298"/>
        <end position="319"/>
    </location>
</feature>
<dbReference type="Gene3D" id="2.50.20.10">
    <property type="entry name" value="Lipoprotein localisation LolA/LolB/LppX"/>
    <property type="match status" value="1"/>
</dbReference>
<proteinExistence type="predicted"/>